<proteinExistence type="predicted"/>
<keyword evidence="2" id="KW-1133">Transmembrane helix</keyword>
<evidence type="ECO:0000313" key="4">
    <source>
        <dbReference type="Proteomes" id="UP000707731"/>
    </source>
</evidence>
<feature type="region of interest" description="Disordered" evidence="1">
    <location>
        <begin position="55"/>
        <end position="76"/>
    </location>
</feature>
<gene>
    <name evidence="3" type="ORF">IU449_17695</name>
</gene>
<keyword evidence="4" id="KW-1185">Reference proteome</keyword>
<organism evidence="3 4">
    <name type="scientific">Nocardia higoensis</name>
    <dbReference type="NCBI Taxonomy" id="228599"/>
    <lineage>
        <taxon>Bacteria</taxon>
        <taxon>Bacillati</taxon>
        <taxon>Actinomycetota</taxon>
        <taxon>Actinomycetes</taxon>
        <taxon>Mycobacteriales</taxon>
        <taxon>Nocardiaceae</taxon>
        <taxon>Nocardia</taxon>
    </lineage>
</organism>
<protein>
    <submittedName>
        <fullName evidence="3">Uncharacterized protein</fullName>
    </submittedName>
</protein>
<reference evidence="3 4" key="1">
    <citation type="submission" date="2020-10" db="EMBL/GenBank/DDBJ databases">
        <title>Identification of Nocardia species via Next-generation sequencing and recognition of intraspecies genetic diversity.</title>
        <authorList>
            <person name="Li P."/>
            <person name="Li P."/>
            <person name="Lu B."/>
        </authorList>
    </citation>
    <scope>NUCLEOTIDE SEQUENCE [LARGE SCALE GENOMIC DNA]</scope>
    <source>
        <strain evidence="3 4">BJ06-0143</strain>
    </source>
</reference>
<evidence type="ECO:0000256" key="1">
    <source>
        <dbReference type="SAM" id="MobiDB-lite"/>
    </source>
</evidence>
<sequence length="76" mass="8272">MIDGFGGAATPMALTPSDFRHRRLLTRGEAVKVSEVVLIVLVVALAAMTVVWFQPPGTDSEDRESEERSTNGAERE</sequence>
<evidence type="ECO:0000256" key="2">
    <source>
        <dbReference type="SAM" id="Phobius"/>
    </source>
</evidence>
<evidence type="ECO:0000313" key="3">
    <source>
        <dbReference type="EMBL" id="MBF6356356.1"/>
    </source>
</evidence>
<accession>A0ABS0DD18</accession>
<dbReference type="EMBL" id="JADLQN010000002">
    <property type="protein sequence ID" value="MBF6356356.1"/>
    <property type="molecule type" value="Genomic_DNA"/>
</dbReference>
<dbReference type="RefSeq" id="WP_195003140.1">
    <property type="nucleotide sequence ID" value="NZ_JADLQN010000002.1"/>
</dbReference>
<feature type="transmembrane region" description="Helical" evidence="2">
    <location>
        <begin position="30"/>
        <end position="53"/>
    </location>
</feature>
<name>A0ABS0DD18_9NOCA</name>
<comment type="caution">
    <text evidence="3">The sequence shown here is derived from an EMBL/GenBank/DDBJ whole genome shotgun (WGS) entry which is preliminary data.</text>
</comment>
<keyword evidence="2" id="KW-0812">Transmembrane</keyword>
<dbReference type="Proteomes" id="UP000707731">
    <property type="component" value="Unassembled WGS sequence"/>
</dbReference>
<keyword evidence="2" id="KW-0472">Membrane</keyword>
<feature type="compositionally biased region" description="Basic and acidic residues" evidence="1">
    <location>
        <begin position="65"/>
        <end position="76"/>
    </location>
</feature>